<organism evidence="2 3">
    <name type="scientific">Trichogramma brassicae</name>
    <dbReference type="NCBI Taxonomy" id="86971"/>
    <lineage>
        <taxon>Eukaryota</taxon>
        <taxon>Metazoa</taxon>
        <taxon>Ecdysozoa</taxon>
        <taxon>Arthropoda</taxon>
        <taxon>Hexapoda</taxon>
        <taxon>Insecta</taxon>
        <taxon>Pterygota</taxon>
        <taxon>Neoptera</taxon>
        <taxon>Endopterygota</taxon>
        <taxon>Hymenoptera</taxon>
        <taxon>Apocrita</taxon>
        <taxon>Proctotrupomorpha</taxon>
        <taxon>Chalcidoidea</taxon>
        <taxon>Trichogrammatidae</taxon>
        <taxon>Trichogramma</taxon>
    </lineage>
</organism>
<comment type="subcellular location">
    <subcellularLocation>
        <location evidence="1">Membrane</location>
        <topology evidence="1">Lipid-anchor</topology>
        <topology evidence="1">GPI-anchor</topology>
    </subcellularLocation>
</comment>
<keyword evidence="3" id="KW-1185">Reference proteome</keyword>
<dbReference type="AlphaFoldDB" id="A0A6H5IMA4"/>
<keyword evidence="1" id="KW-0479">Metal-binding</keyword>
<keyword evidence="1" id="KW-0336">GPI-anchor</keyword>
<keyword evidence="1" id="KW-0224">Dipeptidase</keyword>
<dbReference type="GO" id="GO:0070573">
    <property type="term" value="F:metallodipeptidase activity"/>
    <property type="evidence" value="ECO:0007669"/>
    <property type="project" value="InterPro"/>
</dbReference>
<dbReference type="InterPro" id="IPR000180">
    <property type="entry name" value="Dipep_AS"/>
</dbReference>
<dbReference type="SUPFAM" id="SSF51556">
    <property type="entry name" value="Metallo-dependent hydrolases"/>
    <property type="match status" value="1"/>
</dbReference>
<dbReference type="PROSITE" id="PS00869">
    <property type="entry name" value="RENAL_DIPEPTIDASE_1"/>
    <property type="match status" value="1"/>
</dbReference>
<keyword evidence="1" id="KW-0378">Hydrolase</keyword>
<dbReference type="InterPro" id="IPR032466">
    <property type="entry name" value="Metal_Hydrolase"/>
</dbReference>
<accession>A0A6H5IMA4</accession>
<dbReference type="InterPro" id="IPR008257">
    <property type="entry name" value="Pept_M19"/>
</dbReference>
<dbReference type="GO" id="GO:0098552">
    <property type="term" value="C:side of membrane"/>
    <property type="evidence" value="ECO:0007669"/>
    <property type="project" value="UniProtKB-KW"/>
</dbReference>
<keyword evidence="1" id="KW-1015">Disulfide bond</keyword>
<dbReference type="PROSITE" id="PS51365">
    <property type="entry name" value="RENAL_DIPEPTIDASE_2"/>
    <property type="match status" value="1"/>
</dbReference>
<protein>
    <recommendedName>
        <fullName evidence="1">Dipeptidase</fullName>
        <ecNumber evidence="1">3.4.13.19</ecNumber>
    </recommendedName>
</protein>
<comment type="cofactor">
    <cofactor evidence="1">
        <name>Zn(2+)</name>
        <dbReference type="ChEBI" id="CHEBI:29105"/>
    </cofactor>
</comment>
<dbReference type="EC" id="3.4.13.19" evidence="1"/>
<evidence type="ECO:0000256" key="1">
    <source>
        <dbReference type="RuleBase" id="RU341113"/>
    </source>
</evidence>
<dbReference type="CDD" id="cd01301">
    <property type="entry name" value="rDP_like"/>
    <property type="match status" value="1"/>
</dbReference>
<sequence>MTLYFYISSHNDLANTIYELANNNVSKFDFEKNTTDDPVWGIKACKECMTDYPRLVKGSVGAQVSLISIAHRLLILIGEFLISFKFWSAYVSCKTQYKDAVPATLRQIDVIKRLVNKYKGLRLATNHKEVQDIWDANQIASFIGVEGGHSIDSSLAILRIYYDLGVRYMTLTHTCNTPWADASPALGKPVHNLTEFGKKVVLEMNRLGMVVDLSHVSHNVMRDALNVTKAPLMFSHSSVYAICNHHRNVPDDVLLQLKKNDGIIMINFNNDFVNCNKSRNATLEDVVEHINYVRKLIGVDHVGLGADFNGISEPPVGLEDVSKYPAIFDRLYKHREDELAWTKDDLEKLASRNMLRVLERVEKVSETESKTTPLEDVISVDELKFAQKQEGLTPGSCQTTQE</sequence>
<dbReference type="PANTHER" id="PTHR10443">
    <property type="entry name" value="MICROSOMAL DIPEPTIDASE"/>
    <property type="match status" value="1"/>
</dbReference>
<dbReference type="GO" id="GO:0046872">
    <property type="term" value="F:metal ion binding"/>
    <property type="evidence" value="ECO:0007669"/>
    <property type="project" value="UniProtKB-UniRule"/>
</dbReference>
<comment type="similarity">
    <text evidence="1">Belongs to the metallo-dependent hydrolases superfamily. Peptidase M19 family.</text>
</comment>
<comment type="catalytic activity">
    <reaction evidence="1">
        <text>an L-aminoacyl-L-amino acid + H2O = 2 an L-alpha-amino acid</text>
        <dbReference type="Rhea" id="RHEA:48940"/>
        <dbReference type="ChEBI" id="CHEBI:15377"/>
        <dbReference type="ChEBI" id="CHEBI:59869"/>
        <dbReference type="ChEBI" id="CHEBI:77460"/>
        <dbReference type="EC" id="3.4.13.19"/>
    </reaction>
</comment>
<dbReference type="OrthoDB" id="445695at2759"/>
<keyword evidence="1" id="KW-0472">Membrane</keyword>
<keyword evidence="1" id="KW-0482">Metalloprotease</keyword>
<name>A0A6H5IMA4_9HYME</name>
<dbReference type="GO" id="GO:0006508">
    <property type="term" value="P:proteolysis"/>
    <property type="evidence" value="ECO:0007669"/>
    <property type="project" value="UniProtKB-KW"/>
</dbReference>
<keyword evidence="1" id="KW-0862">Zinc</keyword>
<keyword evidence="1" id="KW-0645">Protease</keyword>
<dbReference type="PANTHER" id="PTHR10443:SF45">
    <property type="entry name" value="DIPEPTIDASE"/>
    <property type="match status" value="1"/>
</dbReference>
<dbReference type="Proteomes" id="UP000479190">
    <property type="component" value="Unassembled WGS sequence"/>
</dbReference>
<keyword evidence="1" id="KW-0325">Glycoprotein</keyword>
<evidence type="ECO:0000313" key="2">
    <source>
        <dbReference type="EMBL" id="CAB0037762.1"/>
    </source>
</evidence>
<reference evidence="2 3" key="1">
    <citation type="submission" date="2020-02" db="EMBL/GenBank/DDBJ databases">
        <authorList>
            <person name="Ferguson B K."/>
        </authorList>
    </citation>
    <scope>NUCLEOTIDE SEQUENCE [LARGE SCALE GENOMIC DNA]</scope>
</reference>
<dbReference type="EMBL" id="CADCXV010000867">
    <property type="protein sequence ID" value="CAB0037762.1"/>
    <property type="molecule type" value="Genomic_DNA"/>
</dbReference>
<proteinExistence type="inferred from homology"/>
<dbReference type="Pfam" id="PF01244">
    <property type="entry name" value="Peptidase_M19"/>
    <property type="match status" value="1"/>
</dbReference>
<comment type="subunit">
    <text evidence="1">Homodimer; disulfide-linked.</text>
</comment>
<keyword evidence="1" id="KW-0449">Lipoprotein</keyword>
<gene>
    <name evidence="2" type="ORF">TBRA_LOCUS9574</name>
</gene>
<dbReference type="Gene3D" id="3.20.20.140">
    <property type="entry name" value="Metal-dependent hydrolases"/>
    <property type="match status" value="1"/>
</dbReference>
<evidence type="ECO:0000313" key="3">
    <source>
        <dbReference type="Proteomes" id="UP000479190"/>
    </source>
</evidence>